<reference evidence="9" key="1">
    <citation type="journal article" date="2019" name="Int. J. Syst. Evol. Microbiol.">
        <title>The Global Catalogue of Microorganisms (GCM) 10K type strain sequencing project: providing services to taxonomists for standard genome sequencing and annotation.</title>
        <authorList>
            <consortium name="The Broad Institute Genomics Platform"/>
            <consortium name="The Broad Institute Genome Sequencing Center for Infectious Disease"/>
            <person name="Wu L."/>
            <person name="Ma J."/>
        </authorList>
    </citation>
    <scope>NUCLEOTIDE SEQUENCE [LARGE SCALE GENOMIC DNA]</scope>
    <source>
        <strain evidence="9">KACC 11904</strain>
    </source>
</reference>
<feature type="modified residue" description="4-aspartylphosphate" evidence="5">
    <location>
        <position position="53"/>
    </location>
</feature>
<organism evidence="8 9">
    <name type="scientific">Paenibacillus aestuarii</name>
    <dbReference type="NCBI Taxonomy" id="516965"/>
    <lineage>
        <taxon>Bacteria</taxon>
        <taxon>Bacillati</taxon>
        <taxon>Bacillota</taxon>
        <taxon>Bacilli</taxon>
        <taxon>Bacillales</taxon>
        <taxon>Paenibacillaceae</taxon>
        <taxon>Paenibacillus</taxon>
    </lineage>
</organism>
<dbReference type="InterPro" id="IPR000792">
    <property type="entry name" value="Tscrpt_reg_LuxR_C"/>
</dbReference>
<evidence type="ECO:0000313" key="9">
    <source>
        <dbReference type="Proteomes" id="UP001596044"/>
    </source>
</evidence>
<dbReference type="PRINTS" id="PR00038">
    <property type="entry name" value="HTHLUXR"/>
</dbReference>
<evidence type="ECO:0000259" key="6">
    <source>
        <dbReference type="PROSITE" id="PS50043"/>
    </source>
</evidence>
<feature type="domain" description="Response regulatory" evidence="7">
    <location>
        <begin position="2"/>
        <end position="118"/>
    </location>
</feature>
<dbReference type="PROSITE" id="PS50043">
    <property type="entry name" value="HTH_LUXR_2"/>
    <property type="match status" value="1"/>
</dbReference>
<feature type="domain" description="HTH luxR-type" evidence="6">
    <location>
        <begin position="145"/>
        <end position="210"/>
    </location>
</feature>
<dbReference type="SUPFAM" id="SSF52172">
    <property type="entry name" value="CheY-like"/>
    <property type="match status" value="1"/>
</dbReference>
<dbReference type="InterPro" id="IPR016032">
    <property type="entry name" value="Sig_transdc_resp-reg_C-effctor"/>
</dbReference>
<dbReference type="SMART" id="SM00421">
    <property type="entry name" value="HTH_LUXR"/>
    <property type="match status" value="1"/>
</dbReference>
<dbReference type="Proteomes" id="UP001596044">
    <property type="component" value="Unassembled WGS sequence"/>
</dbReference>
<evidence type="ECO:0000256" key="1">
    <source>
        <dbReference type="ARBA" id="ARBA00022553"/>
    </source>
</evidence>
<sequence>MNILLADDHPLFRGGVRNLIQTTDDLHVIGEATTGEEAVAMAAHLQPDVIVMDIRMPGINGIEATRIIREKFPQMKILIVTMLKNDKSVLTAMQMGARGYVLKDAGEMELLQSIRIVGGGGAVFSSDIAARMMHYFAAPQIQEFANPALDGLTGREMEILEHIASGLTNSQIAARLQLSVKTVANHVTNILNKLEVADRHEAKKMLNTSRDIQGSDDE</sequence>
<comment type="caution">
    <text evidence="8">The sequence shown here is derived from an EMBL/GenBank/DDBJ whole genome shotgun (WGS) entry which is preliminary data.</text>
</comment>
<evidence type="ECO:0000256" key="3">
    <source>
        <dbReference type="ARBA" id="ARBA00023125"/>
    </source>
</evidence>
<proteinExistence type="predicted"/>
<evidence type="ECO:0000256" key="2">
    <source>
        <dbReference type="ARBA" id="ARBA00023015"/>
    </source>
</evidence>
<dbReference type="Gene3D" id="3.40.50.2300">
    <property type="match status" value="1"/>
</dbReference>
<dbReference type="InterPro" id="IPR001789">
    <property type="entry name" value="Sig_transdc_resp-reg_receiver"/>
</dbReference>
<keyword evidence="9" id="KW-1185">Reference proteome</keyword>
<dbReference type="RefSeq" id="WP_270885616.1">
    <property type="nucleotide sequence ID" value="NZ_JAQFVF010000089.1"/>
</dbReference>
<dbReference type="InterPro" id="IPR039420">
    <property type="entry name" value="WalR-like"/>
</dbReference>
<dbReference type="Pfam" id="PF00196">
    <property type="entry name" value="GerE"/>
    <property type="match status" value="1"/>
</dbReference>
<dbReference type="PANTHER" id="PTHR43214">
    <property type="entry name" value="TWO-COMPONENT RESPONSE REGULATOR"/>
    <property type="match status" value="1"/>
</dbReference>
<dbReference type="SMART" id="SM00448">
    <property type="entry name" value="REC"/>
    <property type="match status" value="1"/>
</dbReference>
<accession>A0ABW0KBM8</accession>
<evidence type="ECO:0000256" key="5">
    <source>
        <dbReference type="PROSITE-ProRule" id="PRU00169"/>
    </source>
</evidence>
<gene>
    <name evidence="8" type="ORF">ACFPOG_18915</name>
</gene>
<dbReference type="CDD" id="cd06170">
    <property type="entry name" value="LuxR_C_like"/>
    <property type="match status" value="1"/>
</dbReference>
<keyword evidence="1 5" id="KW-0597">Phosphoprotein</keyword>
<dbReference type="SUPFAM" id="SSF46894">
    <property type="entry name" value="C-terminal effector domain of the bipartite response regulators"/>
    <property type="match status" value="1"/>
</dbReference>
<evidence type="ECO:0000259" key="7">
    <source>
        <dbReference type="PROSITE" id="PS50110"/>
    </source>
</evidence>
<dbReference type="CDD" id="cd17535">
    <property type="entry name" value="REC_NarL-like"/>
    <property type="match status" value="1"/>
</dbReference>
<keyword evidence="4" id="KW-0804">Transcription</keyword>
<dbReference type="Pfam" id="PF00072">
    <property type="entry name" value="Response_reg"/>
    <property type="match status" value="1"/>
</dbReference>
<dbReference type="InterPro" id="IPR011006">
    <property type="entry name" value="CheY-like_superfamily"/>
</dbReference>
<dbReference type="PROSITE" id="PS00622">
    <property type="entry name" value="HTH_LUXR_1"/>
    <property type="match status" value="1"/>
</dbReference>
<dbReference type="EMBL" id="JBHSMJ010000025">
    <property type="protein sequence ID" value="MFC5450326.1"/>
    <property type="molecule type" value="Genomic_DNA"/>
</dbReference>
<name>A0ABW0KBM8_9BACL</name>
<keyword evidence="2" id="KW-0805">Transcription regulation</keyword>
<evidence type="ECO:0000313" key="8">
    <source>
        <dbReference type="EMBL" id="MFC5450326.1"/>
    </source>
</evidence>
<dbReference type="PROSITE" id="PS50110">
    <property type="entry name" value="RESPONSE_REGULATORY"/>
    <property type="match status" value="1"/>
</dbReference>
<protein>
    <submittedName>
        <fullName evidence="8">Response regulator transcription factor</fullName>
    </submittedName>
</protein>
<keyword evidence="3" id="KW-0238">DNA-binding</keyword>
<evidence type="ECO:0000256" key="4">
    <source>
        <dbReference type="ARBA" id="ARBA00023163"/>
    </source>
</evidence>
<dbReference type="InterPro" id="IPR058245">
    <property type="entry name" value="NreC/VraR/RcsB-like_REC"/>
</dbReference>